<sequence>MSPRSRRNSRRNSRRSYGNVRQRTPGRWEARYTGPDGVRRPIGTFESEKAANAALARVLSDVYQGTYREPETGDVPLREYAQRWLATRDLKPSTLDGYERLLRRWILTPLPSPGGARQLDLGSLPLRSLSHTMVSEWYAALLVATAESAAEWLARGGGPSDAAHVRAWARSAGLPVGDSGRMPAAVWQAWRSAGEPRAASVESRHAGTVTGRTQAAHAYALLRTICSDAVRDRLIEANPCSIRGAGQTRPAERVVPGDSVVDAIAAAFDGPSERYRAAVIVAAHSGLRAGELFALERQHIERTPQGGVRLNVRQALVDVPGKPVAFGPPKSDAGRRKVHLPPEAARDLLAHLDRYTAPGPRALVFATAAGRPVRGGNRSSMFSRAKRRAGAPLELRWHGLRHLAATRAAEAGATLAELQRRIGHSTVAAAMVYQHATDDGDERLAARMAEIQAARRASNVVEFPGLSG</sequence>
<dbReference type="Pfam" id="PF26003">
    <property type="entry name" value="Integrase_N_phage"/>
    <property type="match status" value="1"/>
</dbReference>
<dbReference type="Proteomes" id="UP001500843">
    <property type="component" value="Unassembled WGS sequence"/>
</dbReference>
<accession>A0ABP8Y245</accession>
<keyword evidence="2" id="KW-0238">DNA-binding</keyword>
<dbReference type="InterPro" id="IPR002104">
    <property type="entry name" value="Integrase_catalytic"/>
</dbReference>
<dbReference type="InterPro" id="IPR013762">
    <property type="entry name" value="Integrase-like_cat_sf"/>
</dbReference>
<reference evidence="7" key="1">
    <citation type="journal article" date="2019" name="Int. J. Syst. Evol. Microbiol.">
        <title>The Global Catalogue of Microorganisms (GCM) 10K type strain sequencing project: providing services to taxonomists for standard genome sequencing and annotation.</title>
        <authorList>
            <consortium name="The Broad Institute Genomics Platform"/>
            <consortium name="The Broad Institute Genome Sequencing Center for Infectious Disease"/>
            <person name="Wu L."/>
            <person name="Ma J."/>
        </authorList>
    </citation>
    <scope>NUCLEOTIDE SEQUENCE [LARGE SCALE GENOMIC DNA]</scope>
    <source>
        <strain evidence="7">JCM 17975</strain>
    </source>
</reference>
<dbReference type="Gene3D" id="4.10.320.10">
    <property type="entry name" value="E3-binding domain"/>
    <property type="match status" value="1"/>
</dbReference>
<proteinExistence type="inferred from homology"/>
<dbReference type="InterPro" id="IPR036625">
    <property type="entry name" value="E3-bd_dom_sf"/>
</dbReference>
<name>A0ABP8Y245_9MICO</name>
<dbReference type="InterPro" id="IPR010998">
    <property type="entry name" value="Integrase_recombinase_N"/>
</dbReference>
<dbReference type="Pfam" id="PF23359">
    <property type="entry name" value="Lsr2_DNA-bd"/>
    <property type="match status" value="1"/>
</dbReference>
<dbReference type="InterPro" id="IPR055370">
    <property type="entry name" value="Lsr2_DNA-bd"/>
</dbReference>
<feature type="compositionally biased region" description="Basic residues" evidence="4">
    <location>
        <begin position="1"/>
        <end position="14"/>
    </location>
</feature>
<dbReference type="Pfam" id="PF00589">
    <property type="entry name" value="Phage_integrase"/>
    <property type="match status" value="1"/>
</dbReference>
<dbReference type="Gene3D" id="1.10.443.10">
    <property type="entry name" value="Intergrase catalytic core"/>
    <property type="match status" value="1"/>
</dbReference>
<organism evidence="6 7">
    <name type="scientific">Promicromonospora umidemergens</name>
    <dbReference type="NCBI Taxonomy" id="629679"/>
    <lineage>
        <taxon>Bacteria</taxon>
        <taxon>Bacillati</taxon>
        <taxon>Actinomycetota</taxon>
        <taxon>Actinomycetes</taxon>
        <taxon>Micrococcales</taxon>
        <taxon>Promicromonosporaceae</taxon>
        <taxon>Promicromonospora</taxon>
    </lineage>
</organism>
<dbReference type="PANTHER" id="PTHR30349">
    <property type="entry name" value="PHAGE INTEGRASE-RELATED"/>
    <property type="match status" value="1"/>
</dbReference>
<protein>
    <recommendedName>
        <fullName evidence="5">Tyr recombinase domain-containing protein</fullName>
    </recommendedName>
</protein>
<dbReference type="PROSITE" id="PS51898">
    <property type="entry name" value="TYR_RECOMBINASE"/>
    <property type="match status" value="1"/>
</dbReference>
<dbReference type="InterPro" id="IPR050090">
    <property type="entry name" value="Tyrosine_recombinase_XerCD"/>
</dbReference>
<evidence type="ECO:0000256" key="1">
    <source>
        <dbReference type="ARBA" id="ARBA00008857"/>
    </source>
</evidence>
<gene>
    <name evidence="6" type="ORF">GCM10023198_48630</name>
</gene>
<evidence type="ECO:0000313" key="6">
    <source>
        <dbReference type="EMBL" id="GAA4719140.1"/>
    </source>
</evidence>
<evidence type="ECO:0000256" key="3">
    <source>
        <dbReference type="ARBA" id="ARBA00023172"/>
    </source>
</evidence>
<comment type="similarity">
    <text evidence="1">Belongs to the 'phage' integrase family.</text>
</comment>
<evidence type="ECO:0000259" key="5">
    <source>
        <dbReference type="PROSITE" id="PS51898"/>
    </source>
</evidence>
<evidence type="ECO:0000313" key="7">
    <source>
        <dbReference type="Proteomes" id="UP001500843"/>
    </source>
</evidence>
<dbReference type="RefSeq" id="WP_253878050.1">
    <property type="nucleotide sequence ID" value="NZ_BAABHM010000031.1"/>
</dbReference>
<dbReference type="InterPro" id="IPR011010">
    <property type="entry name" value="DNA_brk_join_enz"/>
</dbReference>
<evidence type="ECO:0000256" key="2">
    <source>
        <dbReference type="ARBA" id="ARBA00023125"/>
    </source>
</evidence>
<dbReference type="Gene3D" id="1.10.150.130">
    <property type="match status" value="1"/>
</dbReference>
<keyword evidence="3" id="KW-0233">DNA recombination</keyword>
<dbReference type="InterPro" id="IPR058717">
    <property type="entry name" value="Phage_L5_Integrase_N"/>
</dbReference>
<dbReference type="PANTHER" id="PTHR30349:SF64">
    <property type="entry name" value="PROPHAGE INTEGRASE INTD-RELATED"/>
    <property type="match status" value="1"/>
</dbReference>
<feature type="region of interest" description="Disordered" evidence="4">
    <location>
        <begin position="1"/>
        <end position="41"/>
    </location>
</feature>
<evidence type="ECO:0000256" key="4">
    <source>
        <dbReference type="SAM" id="MobiDB-lite"/>
    </source>
</evidence>
<dbReference type="SUPFAM" id="SSF56349">
    <property type="entry name" value="DNA breaking-rejoining enzymes"/>
    <property type="match status" value="1"/>
</dbReference>
<feature type="domain" description="Tyr recombinase" evidence="5">
    <location>
        <begin position="250"/>
        <end position="446"/>
    </location>
</feature>
<keyword evidence="7" id="KW-1185">Reference proteome</keyword>
<dbReference type="EMBL" id="BAABHM010000031">
    <property type="protein sequence ID" value="GAA4719140.1"/>
    <property type="molecule type" value="Genomic_DNA"/>
</dbReference>
<comment type="caution">
    <text evidence="6">The sequence shown here is derived from an EMBL/GenBank/DDBJ whole genome shotgun (WGS) entry which is preliminary data.</text>
</comment>